<reference evidence="2" key="1">
    <citation type="submission" date="2023-07" db="EMBL/GenBank/DDBJ databases">
        <title>Black Yeasts Isolated from many extreme environments.</title>
        <authorList>
            <person name="Coleine C."/>
            <person name="Stajich J.E."/>
            <person name="Selbmann L."/>
        </authorList>
    </citation>
    <scope>NUCLEOTIDE SEQUENCE</scope>
    <source>
        <strain evidence="2">CCFEE 5485</strain>
    </source>
</reference>
<keyword evidence="3" id="KW-1185">Reference proteome</keyword>
<accession>A0AAE1BZA0</accession>
<comment type="caution">
    <text evidence="2">The sequence shown here is derived from an EMBL/GenBank/DDBJ whole genome shotgun (WGS) entry which is preliminary data.</text>
</comment>
<evidence type="ECO:0000313" key="2">
    <source>
        <dbReference type="EMBL" id="KAK3673238.1"/>
    </source>
</evidence>
<protein>
    <recommendedName>
        <fullName evidence="1">Peptidase S33 tripeptidyl aminopeptidase-like C-terminal domain-containing protein</fullName>
    </recommendedName>
</protein>
<gene>
    <name evidence="2" type="ORF">LTR78_006783</name>
</gene>
<dbReference type="EMBL" id="JAUTXT010000026">
    <property type="protein sequence ID" value="KAK3673238.1"/>
    <property type="molecule type" value="Genomic_DNA"/>
</dbReference>
<dbReference type="InterPro" id="IPR013595">
    <property type="entry name" value="Pept_S33_TAP-like_C"/>
</dbReference>
<evidence type="ECO:0000259" key="1">
    <source>
        <dbReference type="Pfam" id="PF08386"/>
    </source>
</evidence>
<dbReference type="Pfam" id="PF08386">
    <property type="entry name" value="Abhydrolase_4"/>
    <property type="match status" value="1"/>
</dbReference>
<name>A0AAE1BZA0_9PEZI</name>
<sequence length="434" mass="47863">MSTASVARDIVEIFERHGEWRAEEAKRLLDLDRTSTTEQKEEVIERTAWHKDMELLQYWGFSYGSVLGATLSTMYADRIHRAVLDGVADSHDYMAGGWSTNLRDTDTTLVKLADYCWQGGNGNCPIWHEDGPAVIAANIISTVQDLKNDPIEVPEVSGAGPAIVTANDLARLIRDIVYNPLKYFPLTAHILRDLGTRNGTSLANWAREQLPAGLGEPLNKQCEQGGPYSPACFETSTPGGSMNWDGTYAIACSDGPGDRLNQSKAEFKDYADRITAQSRLIGAAWAAIQLPCTAWHARPHWRYEGNFHNTTAHPILFAGNTIDPVTPLYNAYLMASGFEGAGVLHQDSEGHCTYGSVSMCSGRAIRQYFQTGELPGKVGGLKDEDWDGYGKLCEPDLVPLQGYRADEPVFPRPPKGEQDTALWQALVSLNRVWP</sequence>
<organism evidence="2 3">
    <name type="scientific">Recurvomyces mirabilis</name>
    <dbReference type="NCBI Taxonomy" id="574656"/>
    <lineage>
        <taxon>Eukaryota</taxon>
        <taxon>Fungi</taxon>
        <taxon>Dikarya</taxon>
        <taxon>Ascomycota</taxon>
        <taxon>Pezizomycotina</taxon>
        <taxon>Dothideomycetes</taxon>
        <taxon>Dothideomycetidae</taxon>
        <taxon>Mycosphaerellales</taxon>
        <taxon>Teratosphaeriaceae</taxon>
        <taxon>Recurvomyces</taxon>
    </lineage>
</organism>
<dbReference type="Proteomes" id="UP001274830">
    <property type="component" value="Unassembled WGS sequence"/>
</dbReference>
<dbReference type="SUPFAM" id="SSF53474">
    <property type="entry name" value="alpha/beta-Hydrolases"/>
    <property type="match status" value="1"/>
</dbReference>
<dbReference type="AlphaFoldDB" id="A0AAE1BZA0"/>
<proteinExistence type="predicted"/>
<feature type="domain" description="Peptidase S33 tripeptidyl aminopeptidase-like C-terminal" evidence="1">
    <location>
        <begin position="279"/>
        <end position="376"/>
    </location>
</feature>
<evidence type="ECO:0000313" key="3">
    <source>
        <dbReference type="Proteomes" id="UP001274830"/>
    </source>
</evidence>
<dbReference type="InterPro" id="IPR029058">
    <property type="entry name" value="AB_hydrolase_fold"/>
</dbReference>